<dbReference type="Pfam" id="PF01168">
    <property type="entry name" value="Ala_racemase_N"/>
    <property type="match status" value="1"/>
</dbReference>
<dbReference type="PANTHER" id="PTHR30511:SF3">
    <property type="entry name" value="LYSINE RACEMASE"/>
    <property type="match status" value="1"/>
</dbReference>
<comment type="caution">
    <text evidence="6">The sequence shown here is derived from an EMBL/GenBank/DDBJ whole genome shotgun (WGS) entry which is preliminary data.</text>
</comment>
<keyword evidence="3" id="KW-0413">Isomerase</keyword>
<dbReference type="InterPro" id="IPR001608">
    <property type="entry name" value="Ala_racemase_N"/>
</dbReference>
<keyword evidence="2" id="KW-0663">Pyridoxal phosphate</keyword>
<reference evidence="6 7" key="1">
    <citation type="submission" date="2018-08" db="EMBL/GenBank/DDBJ databases">
        <title>A genome reference for cultivated species of the human gut microbiota.</title>
        <authorList>
            <person name="Zou Y."/>
            <person name="Xue W."/>
            <person name="Luo G."/>
        </authorList>
    </citation>
    <scope>NUCLEOTIDE SEQUENCE [LARGE SCALE GENOMIC DNA]</scope>
    <source>
        <strain evidence="6 7">AM07-24</strain>
    </source>
</reference>
<evidence type="ECO:0000259" key="5">
    <source>
        <dbReference type="Pfam" id="PF01168"/>
    </source>
</evidence>
<dbReference type="RefSeq" id="WP_118336547.1">
    <property type="nucleotide sequence ID" value="NZ_AP025567.1"/>
</dbReference>
<dbReference type="GO" id="GO:0030170">
    <property type="term" value="F:pyridoxal phosphate binding"/>
    <property type="evidence" value="ECO:0007669"/>
    <property type="project" value="TreeGrafter"/>
</dbReference>
<dbReference type="OrthoDB" id="504078at2"/>
<comment type="cofactor">
    <cofactor evidence="1">
        <name>pyridoxal 5'-phosphate</name>
        <dbReference type="ChEBI" id="CHEBI:597326"/>
    </cofactor>
</comment>
<dbReference type="Gene3D" id="3.20.20.10">
    <property type="entry name" value="Alanine racemase"/>
    <property type="match status" value="1"/>
</dbReference>
<organism evidence="6 7">
    <name type="scientific">Emergencia timonensis</name>
    <dbReference type="NCBI Taxonomy" id="1776384"/>
    <lineage>
        <taxon>Bacteria</taxon>
        <taxon>Bacillati</taxon>
        <taxon>Bacillota</taxon>
        <taxon>Clostridia</taxon>
        <taxon>Peptostreptococcales</taxon>
        <taxon>Anaerovoracaceae</taxon>
        <taxon>Emergencia</taxon>
    </lineage>
</organism>
<evidence type="ECO:0000313" key="6">
    <source>
        <dbReference type="EMBL" id="RHJ84024.1"/>
    </source>
</evidence>
<evidence type="ECO:0000256" key="1">
    <source>
        <dbReference type="ARBA" id="ARBA00001933"/>
    </source>
</evidence>
<protein>
    <submittedName>
        <fullName evidence="6">Alanine/ornithine racemase family PLP-dependent enzyme</fullName>
    </submittedName>
</protein>
<feature type="domain" description="Alanine racemase N-terminal" evidence="5">
    <location>
        <begin position="11"/>
        <end position="229"/>
    </location>
</feature>
<evidence type="ECO:0000256" key="4">
    <source>
        <dbReference type="SAM" id="Coils"/>
    </source>
</evidence>
<gene>
    <name evidence="6" type="ORF">DW099_17640</name>
</gene>
<dbReference type="PANTHER" id="PTHR30511">
    <property type="entry name" value="ALANINE RACEMASE"/>
    <property type="match status" value="1"/>
</dbReference>
<keyword evidence="4" id="KW-0175">Coiled coil</keyword>
<sequence length="363" mass="40225">MKKQGYPRVEINLDYLKHNVEYVVGKCAEKGIEVAGVIKGTTGIPQCVKQFADGGVKYIASSRLEQLQDAKDFGIEKPLMLIRIPMLSEIEDVVRLTELSLNSEMEVLEALNAEAGKQGKKHKVILMADLGDLREGFWDKEEMTEAAVKVEKELEHLELAGVGTNVGCYGSILATEEKLDELVAVAEQIEGRIGRQLELISGGATSSFMRVIDGDIPERVNFLRIGEGILLARDLELFYGYDMSEMHQDVYTLKAEVIEVKDKPSHPVGEIAVDAFGHTPEYVDRGIRRRALLAIGKVDYGSIDEIFPQDEGVEILGASSDHTILDIEDAKRDFKVGDIVSFGINYASVVYVTNCRNVQIVYV</sequence>
<dbReference type="InterPro" id="IPR000821">
    <property type="entry name" value="Ala_racemase"/>
</dbReference>
<dbReference type="AlphaFoldDB" id="A0A415DV18"/>
<dbReference type="InterPro" id="IPR029066">
    <property type="entry name" value="PLP-binding_barrel"/>
</dbReference>
<name>A0A415DV18_9FIRM</name>
<accession>A0A415DV18</accession>
<dbReference type="STRING" id="1776384.GCA_900086585_00390"/>
<dbReference type="Proteomes" id="UP000284841">
    <property type="component" value="Unassembled WGS sequence"/>
</dbReference>
<feature type="coiled-coil region" evidence="4">
    <location>
        <begin position="140"/>
        <end position="192"/>
    </location>
</feature>
<keyword evidence="7" id="KW-1185">Reference proteome</keyword>
<dbReference type="GO" id="GO:0008784">
    <property type="term" value="F:alanine racemase activity"/>
    <property type="evidence" value="ECO:0007669"/>
    <property type="project" value="TreeGrafter"/>
</dbReference>
<proteinExistence type="predicted"/>
<dbReference type="EMBL" id="QRMS01000007">
    <property type="protein sequence ID" value="RHJ84024.1"/>
    <property type="molecule type" value="Genomic_DNA"/>
</dbReference>
<evidence type="ECO:0000313" key="7">
    <source>
        <dbReference type="Proteomes" id="UP000284841"/>
    </source>
</evidence>
<dbReference type="CDD" id="cd06815">
    <property type="entry name" value="PLPDE_III_AR_like_1"/>
    <property type="match status" value="1"/>
</dbReference>
<dbReference type="GO" id="GO:0005829">
    <property type="term" value="C:cytosol"/>
    <property type="evidence" value="ECO:0007669"/>
    <property type="project" value="TreeGrafter"/>
</dbReference>
<evidence type="ECO:0000256" key="2">
    <source>
        <dbReference type="ARBA" id="ARBA00022898"/>
    </source>
</evidence>
<dbReference type="SUPFAM" id="SSF51419">
    <property type="entry name" value="PLP-binding barrel"/>
    <property type="match status" value="1"/>
</dbReference>
<evidence type="ECO:0000256" key="3">
    <source>
        <dbReference type="ARBA" id="ARBA00023235"/>
    </source>
</evidence>